<evidence type="ECO:0000256" key="2">
    <source>
        <dbReference type="ARBA" id="ARBA00022737"/>
    </source>
</evidence>
<evidence type="ECO:0000313" key="11">
    <source>
        <dbReference type="Proteomes" id="UP000289340"/>
    </source>
</evidence>
<dbReference type="InterPro" id="IPR042197">
    <property type="entry name" value="Apaf_helical"/>
</dbReference>
<dbReference type="Pfam" id="PF23559">
    <property type="entry name" value="WHD_DRP"/>
    <property type="match status" value="1"/>
</dbReference>
<keyword evidence="4" id="KW-0611">Plant defense</keyword>
<feature type="domain" description="R13L1/DRL21-like LRR repeat region" evidence="9">
    <location>
        <begin position="794"/>
        <end position="917"/>
    </location>
</feature>
<dbReference type="InterPro" id="IPR002182">
    <property type="entry name" value="NB-ARC"/>
</dbReference>
<comment type="caution">
    <text evidence="10">The sequence shown here is derived from an EMBL/GenBank/DDBJ whole genome shotgun (WGS) entry which is preliminary data.</text>
</comment>
<feature type="domain" description="Disease resistance protein winged helix" evidence="8">
    <location>
        <begin position="537"/>
        <end position="608"/>
    </location>
</feature>
<evidence type="ECO:0000256" key="3">
    <source>
        <dbReference type="ARBA" id="ARBA00022741"/>
    </source>
</evidence>
<dbReference type="GO" id="GO:0043531">
    <property type="term" value="F:ADP binding"/>
    <property type="evidence" value="ECO:0007669"/>
    <property type="project" value="InterPro"/>
</dbReference>
<dbReference type="PRINTS" id="PR00364">
    <property type="entry name" value="DISEASERSIST"/>
</dbReference>
<dbReference type="Proteomes" id="UP000289340">
    <property type="component" value="Chromosome 15"/>
</dbReference>
<dbReference type="InterPro" id="IPR056789">
    <property type="entry name" value="LRR_R13L1-DRL21"/>
</dbReference>
<evidence type="ECO:0000259" key="9">
    <source>
        <dbReference type="Pfam" id="PF25019"/>
    </source>
</evidence>
<dbReference type="PANTHER" id="PTHR36766">
    <property type="entry name" value="PLANT BROAD-SPECTRUM MILDEW RESISTANCE PROTEIN RPW8"/>
    <property type="match status" value="1"/>
</dbReference>
<dbReference type="InterPro" id="IPR041118">
    <property type="entry name" value="Rx_N"/>
</dbReference>
<feature type="domain" description="NB-ARC" evidence="6">
    <location>
        <begin position="281"/>
        <end position="452"/>
    </location>
</feature>
<keyword evidence="1" id="KW-0433">Leucine-rich repeat</keyword>
<dbReference type="AlphaFoldDB" id="A0A445GSN7"/>
<dbReference type="FunFam" id="1.10.10.10:FF:000322">
    <property type="entry name" value="Probable disease resistance protein At1g63360"/>
    <property type="match status" value="1"/>
</dbReference>
<dbReference type="CDD" id="cd14798">
    <property type="entry name" value="RX-CC_like"/>
    <property type="match status" value="1"/>
</dbReference>
<evidence type="ECO:0000313" key="10">
    <source>
        <dbReference type="EMBL" id="RZB64337.1"/>
    </source>
</evidence>
<dbReference type="Gene3D" id="3.40.50.300">
    <property type="entry name" value="P-loop containing nucleotide triphosphate hydrolases"/>
    <property type="match status" value="1"/>
</dbReference>
<dbReference type="FunFam" id="3.40.50.300:FF:001091">
    <property type="entry name" value="Probable disease resistance protein At1g61300"/>
    <property type="match status" value="1"/>
</dbReference>
<evidence type="ECO:0000259" key="6">
    <source>
        <dbReference type="Pfam" id="PF00931"/>
    </source>
</evidence>
<dbReference type="Gene3D" id="1.10.10.10">
    <property type="entry name" value="Winged helix-like DNA-binding domain superfamily/Winged helix DNA-binding domain"/>
    <property type="match status" value="1"/>
</dbReference>
<dbReference type="InterPro" id="IPR036388">
    <property type="entry name" value="WH-like_DNA-bd_sf"/>
</dbReference>
<dbReference type="EMBL" id="QZWG01000015">
    <property type="protein sequence ID" value="RZB64337.1"/>
    <property type="molecule type" value="Genomic_DNA"/>
</dbReference>
<dbReference type="InterPro" id="IPR058922">
    <property type="entry name" value="WHD_DRP"/>
</dbReference>
<sequence length="1119" mass="129406">MDAKEANMSIKQLNTLWLSWDRNEESELHENVEEILEVLHLDVQQLLRLEVEEYLYEESYEGEVVFRALEELTLRWLPNLKRLSREDVENMFPRCSTLEIDDCPQFLSYNMAEFVLETLLGNLKSLVQKELLLFLGFDQDLERLSSLFTAIKATLEDAEEKQFSNRAIKDWLEKLKHEAHILDDIIDECAYEVFGLENQGVKCGPSNKVQGSCLSSFHPKRVVFRYKIAKKLKRISERLMEIAEERNKFHLVEMVREIRSGVLEWRQTTSLVIEPKVYGREEDKDKILDFLIGDASHFEDLFVYPITGLGGLGKTTLAQFIFNDEKVVNHFELRIWVCVSEDFSLERMTKAIIEATSGVACKDLDIGSKQKRLQTMLQRKRYLLVLDDVWDDKQENWQRLKSVLACGAKGASILVTTRQSKVAAIMGTIAPHELSVLPNKYCWELFKHQAFGPNEEEQVELEDIGKEIVKKCRGMPLAAKALGGLLRFKRNKNEWLNVKESNLLELSQNENSIIPVLRLSYMNLPIEHRQCFAYCSIFPKDESIGKQYLIELWMANGFISSDERLDVEDVGDRVWNELYHRSFFQDIEIDEFGKVTSFKMHDLVHDLALSIAQDVCCITEDNRVTNLSGRILHLSDHRSMRNVHEESIDALQLYLVKSLRTYILPDHYGDQLSPHPDVLKCHSLRVLDFVKRENLSSSIGLLKHLRYLNLSGGGFETLPGSLFKLWNLQILKLDRCRRLKMLPNSLICLKALQQLSFNGCQELSRLPPQIGKLTSLRILTKFFVGKERGFCLEELGSQKLKGDLDIKHLGNVKSVMDAKEANMSSKQLKKLRLSWDRNEDSELQENVEEILEVLQPDTQQLWRLEVEEYKGFHFPQWMSSQSLKYLTILYLMDCKNCLGLPLLGKLPSLKTIRIQNMIHVEYFYQESYDGEVVFRALEDLSLRQLPNLKMLSRQYGENMFPRFSILEIDGCPKFLGEEVLLHRLHSLSVISCGKFNLSAGFKCLQKLWISECKGVKNLQALQYMTSLKEIRLRNLHELESLPDCFGNLSLLHTLSIFHCSKLTCLPMSLSLSGLQQLTIFGCHSELEKRCEKETGKDWPNIAHIRHISVGSTLYDHISD</sequence>
<evidence type="ECO:0000256" key="1">
    <source>
        <dbReference type="ARBA" id="ARBA00022614"/>
    </source>
</evidence>
<evidence type="ECO:0000256" key="5">
    <source>
        <dbReference type="ARBA" id="ARBA00022840"/>
    </source>
</evidence>
<keyword evidence="5" id="KW-0067">ATP-binding</keyword>
<dbReference type="Pfam" id="PF25019">
    <property type="entry name" value="LRR_R13L1-DRL21"/>
    <property type="match status" value="1"/>
</dbReference>
<dbReference type="SUPFAM" id="SSF52540">
    <property type="entry name" value="P-loop containing nucleoside triphosphate hydrolases"/>
    <property type="match status" value="1"/>
</dbReference>
<dbReference type="InterPro" id="IPR032675">
    <property type="entry name" value="LRR_dom_sf"/>
</dbReference>
<name>A0A445GSN7_GLYSO</name>
<dbReference type="Gene3D" id="1.20.5.4130">
    <property type="match status" value="1"/>
</dbReference>
<dbReference type="PANTHER" id="PTHR36766:SF42">
    <property type="entry name" value="NB-ARC DOMAIN DISEASE RESISTANCE PROTEIN"/>
    <property type="match status" value="1"/>
</dbReference>
<keyword evidence="11" id="KW-1185">Reference proteome</keyword>
<gene>
    <name evidence="10" type="ORF">D0Y65_040735</name>
</gene>
<evidence type="ECO:0000259" key="8">
    <source>
        <dbReference type="Pfam" id="PF23559"/>
    </source>
</evidence>
<protein>
    <submittedName>
        <fullName evidence="10">Putative disease resistance protein RGA3</fullName>
    </submittedName>
</protein>
<keyword evidence="2" id="KW-0677">Repeat</keyword>
<proteinExistence type="predicted"/>
<dbReference type="Pfam" id="PF00931">
    <property type="entry name" value="NB-ARC"/>
    <property type="match status" value="1"/>
</dbReference>
<dbReference type="InterPro" id="IPR038005">
    <property type="entry name" value="RX-like_CC"/>
</dbReference>
<dbReference type="SUPFAM" id="SSF52058">
    <property type="entry name" value="L domain-like"/>
    <property type="match status" value="1"/>
</dbReference>
<feature type="domain" description="Disease resistance N-terminal" evidence="7">
    <location>
        <begin position="115"/>
        <end position="197"/>
    </location>
</feature>
<accession>A0A445GSN7</accession>
<dbReference type="InterPro" id="IPR027417">
    <property type="entry name" value="P-loop_NTPase"/>
</dbReference>
<dbReference type="Gene3D" id="1.10.8.430">
    <property type="entry name" value="Helical domain of apoptotic protease-activating factors"/>
    <property type="match status" value="1"/>
</dbReference>
<organism evidence="10 11">
    <name type="scientific">Glycine soja</name>
    <name type="common">Wild soybean</name>
    <dbReference type="NCBI Taxonomy" id="3848"/>
    <lineage>
        <taxon>Eukaryota</taxon>
        <taxon>Viridiplantae</taxon>
        <taxon>Streptophyta</taxon>
        <taxon>Embryophyta</taxon>
        <taxon>Tracheophyta</taxon>
        <taxon>Spermatophyta</taxon>
        <taxon>Magnoliopsida</taxon>
        <taxon>eudicotyledons</taxon>
        <taxon>Gunneridae</taxon>
        <taxon>Pentapetalae</taxon>
        <taxon>rosids</taxon>
        <taxon>fabids</taxon>
        <taxon>Fabales</taxon>
        <taxon>Fabaceae</taxon>
        <taxon>Papilionoideae</taxon>
        <taxon>50 kb inversion clade</taxon>
        <taxon>NPAAA clade</taxon>
        <taxon>indigoferoid/millettioid clade</taxon>
        <taxon>Phaseoleae</taxon>
        <taxon>Glycine</taxon>
        <taxon>Glycine subgen. Soja</taxon>
    </lineage>
</organism>
<dbReference type="GO" id="GO:0005524">
    <property type="term" value="F:ATP binding"/>
    <property type="evidence" value="ECO:0007669"/>
    <property type="project" value="UniProtKB-KW"/>
</dbReference>
<keyword evidence="3" id="KW-0547">Nucleotide-binding</keyword>
<dbReference type="GO" id="GO:0051707">
    <property type="term" value="P:response to other organism"/>
    <property type="evidence" value="ECO:0007669"/>
    <property type="project" value="UniProtKB-ARBA"/>
</dbReference>
<dbReference type="Gene3D" id="3.80.10.10">
    <property type="entry name" value="Ribonuclease Inhibitor"/>
    <property type="match status" value="2"/>
</dbReference>
<reference evidence="10 11" key="1">
    <citation type="submission" date="2018-09" db="EMBL/GenBank/DDBJ databases">
        <title>A high-quality reference genome of wild soybean provides a powerful tool to mine soybean genomes.</title>
        <authorList>
            <person name="Xie M."/>
            <person name="Chung C.Y.L."/>
            <person name="Li M.-W."/>
            <person name="Wong F.-L."/>
            <person name="Chan T.-F."/>
            <person name="Lam H.-M."/>
        </authorList>
    </citation>
    <scope>NUCLEOTIDE SEQUENCE [LARGE SCALE GENOMIC DNA]</scope>
    <source>
        <strain evidence="11">cv. W05</strain>
        <tissue evidence="10">Hypocotyl of etiolated seedlings</tissue>
    </source>
</reference>
<evidence type="ECO:0000259" key="7">
    <source>
        <dbReference type="Pfam" id="PF18052"/>
    </source>
</evidence>
<dbReference type="GO" id="GO:0006952">
    <property type="term" value="P:defense response"/>
    <property type="evidence" value="ECO:0007669"/>
    <property type="project" value="UniProtKB-KW"/>
</dbReference>
<evidence type="ECO:0000256" key="4">
    <source>
        <dbReference type="ARBA" id="ARBA00022821"/>
    </source>
</evidence>
<dbReference type="Pfam" id="PF18052">
    <property type="entry name" value="Rx_N"/>
    <property type="match status" value="1"/>
</dbReference>